<reference evidence="1 2" key="1">
    <citation type="submission" date="2020-02" db="EMBL/GenBank/DDBJ databases">
        <title>Comparative genome analysis reveals the metabolism and evolution of the thermophilic archaeal genus Metallosphaera.</title>
        <authorList>
            <person name="Jiang C."/>
        </authorList>
    </citation>
    <scope>NUCLEOTIDE SEQUENCE [LARGE SCALE GENOMIC DNA]</scope>
    <source>
        <strain evidence="1 2">Ric-A</strain>
    </source>
</reference>
<proteinExistence type="predicted"/>
<gene>
    <name evidence="1" type="ORF">GWK48_10970</name>
</gene>
<dbReference type="KEGG" id="mten:GWK48_10970"/>
<dbReference type="AlphaFoldDB" id="A0A6N0NVC9"/>
<evidence type="ECO:0000313" key="2">
    <source>
        <dbReference type="Proteomes" id="UP000509301"/>
    </source>
</evidence>
<organism evidence="1 2">
    <name type="scientific">Metallosphaera tengchongensis</name>
    <dbReference type="NCBI Taxonomy" id="1532350"/>
    <lineage>
        <taxon>Archaea</taxon>
        <taxon>Thermoproteota</taxon>
        <taxon>Thermoprotei</taxon>
        <taxon>Sulfolobales</taxon>
        <taxon>Sulfolobaceae</taxon>
        <taxon>Metallosphaera</taxon>
    </lineage>
</organism>
<keyword evidence="2" id="KW-1185">Reference proteome</keyword>
<evidence type="ECO:0000313" key="1">
    <source>
        <dbReference type="EMBL" id="QKR00834.1"/>
    </source>
</evidence>
<dbReference type="Proteomes" id="UP000509301">
    <property type="component" value="Chromosome"/>
</dbReference>
<protein>
    <submittedName>
        <fullName evidence="1">Uncharacterized protein</fullName>
    </submittedName>
</protein>
<accession>A0A6N0NVC9</accession>
<name>A0A6N0NVC9_9CREN</name>
<sequence length="84" mass="9579">MALTYGQPQEYEELEPISSAILEGSLHAVTVWSSPRWAQLRKLRNLGDASSRLYNGVNYERGQQSFQQMGVELKGTWEKYTGIQ</sequence>
<dbReference type="EMBL" id="CP049074">
    <property type="protein sequence ID" value="QKR00834.1"/>
    <property type="molecule type" value="Genomic_DNA"/>
</dbReference>